<evidence type="ECO:0000256" key="1">
    <source>
        <dbReference type="ARBA" id="ARBA00022737"/>
    </source>
</evidence>
<dbReference type="PANTHER" id="PTHR24189:SF50">
    <property type="entry name" value="ANKYRIN REPEAT AND SOCS BOX PROTEIN 2"/>
    <property type="match status" value="1"/>
</dbReference>
<organism evidence="4 5">
    <name type="scientific">Ravibacter arvi</name>
    <dbReference type="NCBI Taxonomy" id="2051041"/>
    <lineage>
        <taxon>Bacteria</taxon>
        <taxon>Pseudomonadati</taxon>
        <taxon>Bacteroidota</taxon>
        <taxon>Cytophagia</taxon>
        <taxon>Cytophagales</taxon>
        <taxon>Spirosomataceae</taxon>
        <taxon>Ravibacter</taxon>
    </lineage>
</organism>
<evidence type="ECO:0000256" key="3">
    <source>
        <dbReference type="PROSITE-ProRule" id="PRU00023"/>
    </source>
</evidence>
<proteinExistence type="predicted"/>
<dbReference type="InterPro" id="IPR036770">
    <property type="entry name" value="Ankyrin_rpt-contain_sf"/>
</dbReference>
<feature type="repeat" description="ANK" evidence="3">
    <location>
        <begin position="117"/>
        <end position="149"/>
    </location>
</feature>
<dbReference type="Proteomes" id="UP001501508">
    <property type="component" value="Unassembled WGS sequence"/>
</dbReference>
<keyword evidence="1" id="KW-0677">Repeat</keyword>
<evidence type="ECO:0000313" key="4">
    <source>
        <dbReference type="EMBL" id="GAA4438171.1"/>
    </source>
</evidence>
<accession>A0ABP8LXF6</accession>
<dbReference type="PANTHER" id="PTHR24189">
    <property type="entry name" value="MYOTROPHIN"/>
    <property type="match status" value="1"/>
</dbReference>
<dbReference type="EMBL" id="BAABEY010000018">
    <property type="protein sequence ID" value="GAA4438171.1"/>
    <property type="molecule type" value="Genomic_DNA"/>
</dbReference>
<dbReference type="Pfam" id="PF12796">
    <property type="entry name" value="Ank_2"/>
    <property type="match status" value="1"/>
</dbReference>
<evidence type="ECO:0000256" key="2">
    <source>
        <dbReference type="ARBA" id="ARBA00023043"/>
    </source>
</evidence>
<dbReference type="Gene3D" id="1.25.40.20">
    <property type="entry name" value="Ankyrin repeat-containing domain"/>
    <property type="match status" value="2"/>
</dbReference>
<dbReference type="InterPro" id="IPR050745">
    <property type="entry name" value="Multifunctional_regulatory"/>
</dbReference>
<dbReference type="SUPFAM" id="SSF48403">
    <property type="entry name" value="Ankyrin repeat"/>
    <property type="match status" value="1"/>
</dbReference>
<sequence>MQARICALLDEKDFQGLDQYLGENPGLANQGIPFDNVNTTLAHPLHRLCDRVFSGAYTEVEALRMAMILVNHGADINGNVGEEGQDSPLTAAASLHADEMALFYIEKGADIHHKGCYGGTALHWASWCGRPVVVERLVKAGAFLNARCTQFKATPLHWAINGLGRAEKNGRTGHLSCLRLLIRAGADTAIPDGEGKTFSELLTSIDPGELSL</sequence>
<gene>
    <name evidence="4" type="ORF">GCM10023091_18430</name>
</gene>
<dbReference type="RefSeq" id="WP_345028225.1">
    <property type="nucleotide sequence ID" value="NZ_BAABEY010000018.1"/>
</dbReference>
<dbReference type="InterPro" id="IPR002110">
    <property type="entry name" value="Ankyrin_rpt"/>
</dbReference>
<keyword evidence="2 3" id="KW-0040">ANK repeat</keyword>
<name>A0ABP8LXF6_9BACT</name>
<dbReference type="PROSITE" id="PS50297">
    <property type="entry name" value="ANK_REP_REGION"/>
    <property type="match status" value="1"/>
</dbReference>
<evidence type="ECO:0000313" key="5">
    <source>
        <dbReference type="Proteomes" id="UP001501508"/>
    </source>
</evidence>
<keyword evidence="5" id="KW-1185">Reference proteome</keyword>
<dbReference type="SMART" id="SM00248">
    <property type="entry name" value="ANK"/>
    <property type="match status" value="4"/>
</dbReference>
<comment type="caution">
    <text evidence="4">The sequence shown here is derived from an EMBL/GenBank/DDBJ whole genome shotgun (WGS) entry which is preliminary data.</text>
</comment>
<evidence type="ECO:0008006" key="6">
    <source>
        <dbReference type="Google" id="ProtNLM"/>
    </source>
</evidence>
<protein>
    <recommendedName>
        <fullName evidence="6">Ankyrin repeat domain-containing protein</fullName>
    </recommendedName>
</protein>
<dbReference type="PROSITE" id="PS50088">
    <property type="entry name" value="ANK_REPEAT"/>
    <property type="match status" value="1"/>
</dbReference>
<reference evidence="5" key="1">
    <citation type="journal article" date="2019" name="Int. J. Syst. Evol. Microbiol.">
        <title>The Global Catalogue of Microorganisms (GCM) 10K type strain sequencing project: providing services to taxonomists for standard genome sequencing and annotation.</title>
        <authorList>
            <consortium name="The Broad Institute Genomics Platform"/>
            <consortium name="The Broad Institute Genome Sequencing Center for Infectious Disease"/>
            <person name="Wu L."/>
            <person name="Ma J."/>
        </authorList>
    </citation>
    <scope>NUCLEOTIDE SEQUENCE [LARGE SCALE GENOMIC DNA]</scope>
    <source>
        <strain evidence="5">JCM 31920</strain>
    </source>
</reference>